<reference evidence="2 3" key="1">
    <citation type="submission" date="2019-05" db="EMBL/GenBank/DDBJ databases">
        <authorList>
            <consortium name="Pathogen Informatics"/>
        </authorList>
    </citation>
    <scope>NUCLEOTIDE SEQUENCE [LARGE SCALE GENOMIC DNA]</scope>
    <source>
        <strain evidence="2 3">NCTC11429</strain>
    </source>
</reference>
<organism evidence="2 3">
    <name type="scientific">Sphingobacterium thalpophilum</name>
    <dbReference type="NCBI Taxonomy" id="259"/>
    <lineage>
        <taxon>Bacteria</taxon>
        <taxon>Pseudomonadati</taxon>
        <taxon>Bacteroidota</taxon>
        <taxon>Sphingobacteriia</taxon>
        <taxon>Sphingobacteriales</taxon>
        <taxon>Sphingobacteriaceae</taxon>
        <taxon>Sphingobacterium</taxon>
    </lineage>
</organism>
<protein>
    <recommendedName>
        <fullName evidence="4">HTH LytTR-type domain-containing protein</fullName>
    </recommendedName>
</protein>
<evidence type="ECO:0008006" key="4">
    <source>
        <dbReference type="Google" id="ProtNLM"/>
    </source>
</evidence>
<dbReference type="KEGG" id="stha:NCTC11429_04373"/>
<dbReference type="Proteomes" id="UP000308196">
    <property type="component" value="Chromosome"/>
</dbReference>
<dbReference type="AlphaFoldDB" id="A0A4U9VVE7"/>
<proteinExistence type="predicted"/>
<dbReference type="RefSeq" id="WP_028070413.1">
    <property type="nucleotide sequence ID" value="NZ_LR590484.1"/>
</dbReference>
<keyword evidence="1" id="KW-0812">Transmembrane</keyword>
<dbReference type="GeneID" id="78464961"/>
<evidence type="ECO:0000256" key="1">
    <source>
        <dbReference type="SAM" id="Phobius"/>
    </source>
</evidence>
<evidence type="ECO:0000313" key="2">
    <source>
        <dbReference type="EMBL" id="VTR51546.1"/>
    </source>
</evidence>
<feature type="transmembrane region" description="Helical" evidence="1">
    <location>
        <begin position="50"/>
        <end position="68"/>
    </location>
</feature>
<accession>A0A4U9VVE7</accession>
<feature type="transmembrane region" description="Helical" evidence="1">
    <location>
        <begin position="84"/>
        <end position="110"/>
    </location>
</feature>
<name>A0A4U9VVE7_9SPHI</name>
<sequence>MHRLYKRRKAIYNFGRITVSFIGSYILLAYGEPEGFFEIFSEPGFRFQLAVNTFGFFALSVFIGWIMAWKRPMISKLKYGTKSWLLLILKGILIPSLVVIGLSYAYFVLFRTPFNFYNYLKVIFPISLLMILVFAGFELAFFGIYYSTVLARNATLQKYRRNELNFNGNLSDDTDLFGRFYLIELDDRRVMGTDSEGEKHRLSYTALKEVKKLLLHDDRFFSTGGWIVQFRGIESYEKDQTSRTLRLYLKEPCKGYLKINKNDRKRFLTWYELAQKPHMQHIRVVG</sequence>
<evidence type="ECO:0000313" key="3">
    <source>
        <dbReference type="Proteomes" id="UP000308196"/>
    </source>
</evidence>
<feature type="transmembrane region" description="Helical" evidence="1">
    <location>
        <begin position="122"/>
        <end position="151"/>
    </location>
</feature>
<gene>
    <name evidence="2" type="ORF">NCTC11429_04373</name>
</gene>
<keyword evidence="1" id="KW-1133">Transmembrane helix</keyword>
<dbReference type="EMBL" id="LR590484">
    <property type="protein sequence ID" value="VTR51546.1"/>
    <property type="molecule type" value="Genomic_DNA"/>
</dbReference>
<keyword evidence="1" id="KW-0472">Membrane</keyword>
<feature type="transmembrane region" description="Helical" evidence="1">
    <location>
        <begin position="12"/>
        <end position="30"/>
    </location>
</feature>